<dbReference type="InterPro" id="IPR038389">
    <property type="entry name" value="PSMG2_sf"/>
</dbReference>
<accession>A0A7G9S5X9</accession>
<gene>
    <name evidence="2" type="ORF">H9L06_02585</name>
</gene>
<evidence type="ECO:0000313" key="2">
    <source>
        <dbReference type="EMBL" id="QNN63254.1"/>
    </source>
</evidence>
<dbReference type="Gene3D" id="3.40.50.10900">
    <property type="entry name" value="PAC-like subunit"/>
    <property type="match status" value="1"/>
</dbReference>
<dbReference type="RefSeq" id="WP_187555721.1">
    <property type="nucleotide sequence ID" value="NZ_CP060716.1"/>
</dbReference>
<dbReference type="EMBL" id="CP060716">
    <property type="protein sequence ID" value="QNN63254.1"/>
    <property type="molecule type" value="Genomic_DNA"/>
</dbReference>
<dbReference type="KEGG" id="ldn:H9L06_02585"/>
<sequence length="362" mass="39582">MNDSADPTATPRALIVAFQGWSDAGDATSEALQHLISLQGAELLHIIGGEGFVDLQMQRPKIFRNEDGRRALEWPDTRLYGTVHRPGQAPSESVVDAEMITRLDGSPVLDLYFMPGVEPSRDWENFADEVVELAEVWAVDLVVLLGSMYSDAPHSRPIIANLYSESEAAQERYGASKSNYEGPAGITSAIDIALEAAGIEAVSLWVQVPHYVHSAPSPKATLAILDKLEELLDIVIPRGELFSQATEWESNINRIAANDDDMTRYIRSLEDARDEALAAETTGDALAAEFEKFLERDRDIIPHMRADHEIIENREADAGQENAEHEGSESEGVGNDEPSENEGSEGDDPPKDAPPKDSPPTS</sequence>
<dbReference type="AlphaFoldDB" id="A0A7G9S5X9"/>
<organism evidence="2 3">
    <name type="scientific">Leucobacter denitrificans</name>
    <dbReference type="NCBI Taxonomy" id="683042"/>
    <lineage>
        <taxon>Bacteria</taxon>
        <taxon>Bacillati</taxon>
        <taxon>Actinomycetota</taxon>
        <taxon>Actinomycetes</taxon>
        <taxon>Micrococcales</taxon>
        <taxon>Microbacteriaceae</taxon>
        <taxon>Leucobacter</taxon>
    </lineage>
</organism>
<keyword evidence="3" id="KW-1185">Reference proteome</keyword>
<dbReference type="PIRSF" id="PIRSF028754">
    <property type="entry name" value="UCP028754"/>
    <property type="match status" value="1"/>
</dbReference>
<dbReference type="Proteomes" id="UP000515934">
    <property type="component" value="Chromosome"/>
</dbReference>
<feature type="compositionally biased region" description="Acidic residues" evidence="1">
    <location>
        <begin position="337"/>
        <end position="347"/>
    </location>
</feature>
<feature type="compositionally biased region" description="Basic and acidic residues" evidence="1">
    <location>
        <begin position="312"/>
        <end position="328"/>
    </location>
</feature>
<protein>
    <submittedName>
        <fullName evidence="2">PAC2 family protein</fullName>
    </submittedName>
</protein>
<feature type="region of interest" description="Disordered" evidence="1">
    <location>
        <begin position="312"/>
        <end position="362"/>
    </location>
</feature>
<reference evidence="2 3" key="1">
    <citation type="submission" date="2020-08" db="EMBL/GenBank/DDBJ databases">
        <title>Genome sequence of Leucobacter denitrificans KACC 14055T.</title>
        <authorList>
            <person name="Hyun D.-W."/>
            <person name="Bae J.-W."/>
        </authorList>
    </citation>
    <scope>NUCLEOTIDE SEQUENCE [LARGE SCALE GENOMIC DNA]</scope>
    <source>
        <strain evidence="2 3">KACC 14055</strain>
    </source>
</reference>
<dbReference type="InterPro" id="IPR019151">
    <property type="entry name" value="Proteasome_assmbl_chaperone_2"/>
</dbReference>
<dbReference type="SUPFAM" id="SSF159659">
    <property type="entry name" value="Cgl1923-like"/>
    <property type="match status" value="1"/>
</dbReference>
<dbReference type="InterPro" id="IPR008492">
    <property type="entry name" value="Rv2714-like"/>
</dbReference>
<evidence type="ECO:0000313" key="3">
    <source>
        <dbReference type="Proteomes" id="UP000515934"/>
    </source>
</evidence>
<name>A0A7G9S5X9_9MICO</name>
<evidence type="ECO:0000256" key="1">
    <source>
        <dbReference type="SAM" id="MobiDB-lite"/>
    </source>
</evidence>
<dbReference type="Pfam" id="PF09754">
    <property type="entry name" value="PAC2"/>
    <property type="match status" value="1"/>
</dbReference>
<proteinExistence type="predicted"/>